<keyword evidence="1" id="KW-0812">Transmembrane</keyword>
<gene>
    <name evidence="2" type="ORF">HPP92_016105</name>
</gene>
<comment type="caution">
    <text evidence="2">The sequence shown here is derived from an EMBL/GenBank/DDBJ whole genome shotgun (WGS) entry which is preliminary data.</text>
</comment>
<evidence type="ECO:0000313" key="3">
    <source>
        <dbReference type="Proteomes" id="UP000636800"/>
    </source>
</evidence>
<protein>
    <submittedName>
        <fullName evidence="2">Uncharacterized protein</fullName>
    </submittedName>
</protein>
<evidence type="ECO:0000256" key="1">
    <source>
        <dbReference type="SAM" id="Phobius"/>
    </source>
</evidence>
<accession>A0A835UQY2</accession>
<sequence length="145" mass="15901">MDGLVARKMSTLSMNSTFFERRALALVAGAMVTGGTALYCQTRIRRNKHDSFKFSHEVATDVVKLSQNGVDNNSTKRLSRKKGSLRSLHVLTAILLSKLGPYGLRTILALVTTAVLRTALSNRLAKVQVILKVSLMLILGVGKFR</sequence>
<evidence type="ECO:0000313" key="2">
    <source>
        <dbReference type="EMBL" id="KAG0469405.1"/>
    </source>
</evidence>
<keyword evidence="3" id="KW-1185">Reference proteome</keyword>
<name>A0A835UQY2_VANPL</name>
<dbReference type="AlphaFoldDB" id="A0A835UQY2"/>
<proteinExistence type="predicted"/>
<dbReference type="EMBL" id="JADCNL010000008">
    <property type="protein sequence ID" value="KAG0469405.1"/>
    <property type="molecule type" value="Genomic_DNA"/>
</dbReference>
<keyword evidence="1" id="KW-0472">Membrane</keyword>
<keyword evidence="1" id="KW-1133">Transmembrane helix</keyword>
<organism evidence="2 3">
    <name type="scientific">Vanilla planifolia</name>
    <name type="common">Vanilla</name>
    <dbReference type="NCBI Taxonomy" id="51239"/>
    <lineage>
        <taxon>Eukaryota</taxon>
        <taxon>Viridiplantae</taxon>
        <taxon>Streptophyta</taxon>
        <taxon>Embryophyta</taxon>
        <taxon>Tracheophyta</taxon>
        <taxon>Spermatophyta</taxon>
        <taxon>Magnoliopsida</taxon>
        <taxon>Liliopsida</taxon>
        <taxon>Asparagales</taxon>
        <taxon>Orchidaceae</taxon>
        <taxon>Vanilloideae</taxon>
        <taxon>Vanilleae</taxon>
        <taxon>Vanilla</taxon>
    </lineage>
</organism>
<feature type="transmembrane region" description="Helical" evidence="1">
    <location>
        <begin position="23"/>
        <end position="40"/>
    </location>
</feature>
<dbReference type="Proteomes" id="UP000636800">
    <property type="component" value="Unassembled WGS sequence"/>
</dbReference>
<reference evidence="2 3" key="1">
    <citation type="journal article" date="2020" name="Nat. Food">
        <title>A phased Vanilla planifolia genome enables genetic improvement of flavour and production.</title>
        <authorList>
            <person name="Hasing T."/>
            <person name="Tang H."/>
            <person name="Brym M."/>
            <person name="Khazi F."/>
            <person name="Huang T."/>
            <person name="Chambers A.H."/>
        </authorList>
    </citation>
    <scope>NUCLEOTIDE SEQUENCE [LARGE SCALE GENOMIC DNA]</scope>
    <source>
        <tissue evidence="2">Leaf</tissue>
    </source>
</reference>
<dbReference type="OrthoDB" id="551907at2759"/>